<keyword evidence="1" id="KW-0479">Metal-binding</keyword>
<name>U5D5M6_AMBTC</name>
<accession>U5D5M6</accession>
<reference evidence="7" key="1">
    <citation type="journal article" date="2013" name="Science">
        <title>The Amborella genome and the evolution of flowering plants.</title>
        <authorList>
            <consortium name="Amborella Genome Project"/>
        </authorList>
    </citation>
    <scope>NUCLEOTIDE SEQUENCE [LARGE SCALE GENOMIC DNA]</scope>
</reference>
<protein>
    <recommendedName>
        <fullName evidence="5">SWIM-type domain-containing protein</fullName>
    </recommendedName>
</protein>
<proteinExistence type="predicted"/>
<feature type="domain" description="SWIM-type" evidence="5">
    <location>
        <begin position="209"/>
        <end position="241"/>
    </location>
</feature>
<dbReference type="AlphaFoldDB" id="U5D5M6"/>
<evidence type="ECO:0000256" key="2">
    <source>
        <dbReference type="ARBA" id="ARBA00022771"/>
    </source>
</evidence>
<dbReference type="InterPro" id="IPR007527">
    <property type="entry name" value="Znf_SWIM"/>
</dbReference>
<dbReference type="PROSITE" id="PS50966">
    <property type="entry name" value="ZF_SWIM"/>
    <property type="match status" value="1"/>
</dbReference>
<dbReference type="Pfam" id="PF04434">
    <property type="entry name" value="SWIM"/>
    <property type="match status" value="1"/>
</dbReference>
<dbReference type="Gramene" id="ERN17749">
    <property type="protein sequence ID" value="ERN17749"/>
    <property type="gene ID" value="AMTR_s00047p00084220"/>
</dbReference>
<dbReference type="PANTHER" id="PTHR31973:SF113">
    <property type="entry name" value="PROTEIN FAR1-RELATED SEQUENCE 5-LIKE"/>
    <property type="match status" value="1"/>
</dbReference>
<keyword evidence="3" id="KW-0862">Zinc</keyword>
<gene>
    <name evidence="6" type="ORF">AMTR_s00047p00084220</name>
</gene>
<dbReference type="Proteomes" id="UP000017836">
    <property type="component" value="Unassembled WGS sequence"/>
</dbReference>
<dbReference type="SMART" id="SM00575">
    <property type="entry name" value="ZnF_PMZ"/>
    <property type="match status" value="1"/>
</dbReference>
<dbReference type="PANTHER" id="PTHR31973">
    <property type="entry name" value="POLYPROTEIN, PUTATIVE-RELATED"/>
    <property type="match status" value="1"/>
</dbReference>
<keyword evidence="7" id="KW-1185">Reference proteome</keyword>
<dbReference type="EMBL" id="KI392311">
    <property type="protein sequence ID" value="ERN17749.1"/>
    <property type="molecule type" value="Genomic_DNA"/>
</dbReference>
<dbReference type="GO" id="GO:0008270">
    <property type="term" value="F:zinc ion binding"/>
    <property type="evidence" value="ECO:0007669"/>
    <property type="project" value="UniProtKB-KW"/>
</dbReference>
<organism evidence="6 7">
    <name type="scientific">Amborella trichopoda</name>
    <dbReference type="NCBI Taxonomy" id="13333"/>
    <lineage>
        <taxon>Eukaryota</taxon>
        <taxon>Viridiplantae</taxon>
        <taxon>Streptophyta</taxon>
        <taxon>Embryophyta</taxon>
        <taxon>Tracheophyta</taxon>
        <taxon>Spermatophyta</taxon>
        <taxon>Magnoliopsida</taxon>
        <taxon>Amborellales</taxon>
        <taxon>Amborellaceae</taxon>
        <taxon>Amborella</taxon>
    </lineage>
</organism>
<dbReference type="HOGENOM" id="CLU_006767_8_0_1"/>
<evidence type="ECO:0000313" key="7">
    <source>
        <dbReference type="Proteomes" id="UP000017836"/>
    </source>
</evidence>
<dbReference type="OMA" id="EENTILW"/>
<evidence type="ECO:0000256" key="4">
    <source>
        <dbReference type="PROSITE-ProRule" id="PRU00325"/>
    </source>
</evidence>
<evidence type="ECO:0000256" key="3">
    <source>
        <dbReference type="ARBA" id="ARBA00022833"/>
    </source>
</evidence>
<sequence length="301" mass="35288">MIYGSHEQQYHDLSLYIEKIRRTNPGTEVCIHTDEGMFTRLFIAYRLCIMEFVNGCRPLIGIDGTVLKRKYQGILLCAIAVDANNGLFPLAFTVIEKENYQSRYWFLSILNVYFPGSRYNYLTSNMVESFNAWILSAREKLIITMCEEIRIQLMTKFEEKRELGNTWSSMLVPKAQELLDMRKMKARFLHKVISVIDTLFEIHYLGKKYAIDLMQLTCSCRKWKLSGIPYGHAIAAINHMHMDPTVYCLKYFTVEYFRKAFETPFALVPDDIELTGIYNRTVLPPRTTRLPDRPKKQRRIS</sequence>
<dbReference type="InterPro" id="IPR006564">
    <property type="entry name" value="Znf_PMZ"/>
</dbReference>
<evidence type="ECO:0000256" key="1">
    <source>
        <dbReference type="ARBA" id="ARBA00022723"/>
    </source>
</evidence>
<evidence type="ECO:0000259" key="5">
    <source>
        <dbReference type="PROSITE" id="PS50966"/>
    </source>
</evidence>
<keyword evidence="2 4" id="KW-0863">Zinc-finger</keyword>
<evidence type="ECO:0000313" key="6">
    <source>
        <dbReference type="EMBL" id="ERN17749.1"/>
    </source>
</evidence>